<proteinExistence type="predicted"/>
<evidence type="ECO:0000313" key="3">
    <source>
        <dbReference type="Proteomes" id="UP001604277"/>
    </source>
</evidence>
<protein>
    <submittedName>
        <fullName evidence="2">Uncharacterized protein</fullName>
    </submittedName>
</protein>
<evidence type="ECO:0000256" key="1">
    <source>
        <dbReference type="SAM" id="MobiDB-lite"/>
    </source>
</evidence>
<dbReference type="AlphaFoldDB" id="A0ABD1STN8"/>
<dbReference type="Proteomes" id="UP001604277">
    <property type="component" value="Unassembled WGS sequence"/>
</dbReference>
<comment type="caution">
    <text evidence="2">The sequence shown here is derived from an EMBL/GenBank/DDBJ whole genome shotgun (WGS) entry which is preliminary data.</text>
</comment>
<name>A0ABD1STN8_9LAMI</name>
<keyword evidence="3" id="KW-1185">Reference proteome</keyword>
<feature type="region of interest" description="Disordered" evidence="1">
    <location>
        <begin position="49"/>
        <end position="91"/>
    </location>
</feature>
<feature type="compositionally biased region" description="Low complexity" evidence="1">
    <location>
        <begin position="28"/>
        <end position="37"/>
    </location>
</feature>
<accession>A0ABD1STN8</accession>
<sequence length="111" mass="12515">MRVLTLPHSAFENPLDPMAKPCRGHPVSLSRSGSYSSRYRLRSISRTRSCYYSGSGSGSDFRSRSCSHPRSISSSSSPSRNASSRSGSPPHRRKRFILFSTVAFYLYYSYF</sequence>
<evidence type="ECO:0000313" key="2">
    <source>
        <dbReference type="EMBL" id="KAL2503093.1"/>
    </source>
</evidence>
<gene>
    <name evidence="2" type="ORF">Fot_36941</name>
</gene>
<feature type="compositionally biased region" description="Low complexity" evidence="1">
    <location>
        <begin position="49"/>
        <end position="89"/>
    </location>
</feature>
<organism evidence="2 3">
    <name type="scientific">Forsythia ovata</name>
    <dbReference type="NCBI Taxonomy" id="205694"/>
    <lineage>
        <taxon>Eukaryota</taxon>
        <taxon>Viridiplantae</taxon>
        <taxon>Streptophyta</taxon>
        <taxon>Embryophyta</taxon>
        <taxon>Tracheophyta</taxon>
        <taxon>Spermatophyta</taxon>
        <taxon>Magnoliopsida</taxon>
        <taxon>eudicotyledons</taxon>
        <taxon>Gunneridae</taxon>
        <taxon>Pentapetalae</taxon>
        <taxon>asterids</taxon>
        <taxon>lamiids</taxon>
        <taxon>Lamiales</taxon>
        <taxon>Oleaceae</taxon>
        <taxon>Forsythieae</taxon>
        <taxon>Forsythia</taxon>
    </lineage>
</organism>
<dbReference type="EMBL" id="JBFOLJ010000010">
    <property type="protein sequence ID" value="KAL2503093.1"/>
    <property type="molecule type" value="Genomic_DNA"/>
</dbReference>
<reference evidence="3" key="1">
    <citation type="submission" date="2024-07" db="EMBL/GenBank/DDBJ databases">
        <title>Two chromosome-level genome assemblies of Korean endemic species Abeliophyllum distichum and Forsythia ovata (Oleaceae).</title>
        <authorList>
            <person name="Jang H."/>
        </authorList>
    </citation>
    <scope>NUCLEOTIDE SEQUENCE [LARGE SCALE GENOMIC DNA]</scope>
</reference>
<feature type="region of interest" description="Disordered" evidence="1">
    <location>
        <begin position="1"/>
        <end position="37"/>
    </location>
</feature>